<dbReference type="RefSeq" id="WP_188509779.1">
    <property type="nucleotide sequence ID" value="NZ_BMGB01000001.1"/>
</dbReference>
<name>A0A916SGT5_9MICO</name>
<dbReference type="PROSITE" id="PS51257">
    <property type="entry name" value="PROKAR_LIPOPROTEIN"/>
    <property type="match status" value="1"/>
</dbReference>
<sequence length="120" mass="11928">MRIPQVLVIAVLGVGVLGGCSSVDVATALTTRDTVAADAEAKAALMNATVTATAYFISTPDAQTVTVDELGLQPGRSDISLHVSSPEDFCFDTTSASGSVFKATGAGGAGEGACVAGVDY</sequence>
<evidence type="ECO:0000313" key="2">
    <source>
        <dbReference type="Proteomes" id="UP000606922"/>
    </source>
</evidence>
<evidence type="ECO:0000313" key="1">
    <source>
        <dbReference type="EMBL" id="GGA99399.1"/>
    </source>
</evidence>
<dbReference type="Proteomes" id="UP000606922">
    <property type="component" value="Unassembled WGS sequence"/>
</dbReference>
<dbReference type="AlphaFoldDB" id="A0A916SGT5"/>
<protein>
    <submittedName>
        <fullName evidence="1">Uncharacterized protein</fullName>
    </submittedName>
</protein>
<dbReference type="EMBL" id="BMGB01000001">
    <property type="protein sequence ID" value="GGA99399.1"/>
    <property type="molecule type" value="Genomic_DNA"/>
</dbReference>
<gene>
    <name evidence="1" type="ORF">GCM10010979_12350</name>
</gene>
<organism evidence="1 2">
    <name type="scientific">Conyzicola nivalis</name>
    <dbReference type="NCBI Taxonomy" id="1477021"/>
    <lineage>
        <taxon>Bacteria</taxon>
        <taxon>Bacillati</taxon>
        <taxon>Actinomycetota</taxon>
        <taxon>Actinomycetes</taxon>
        <taxon>Micrococcales</taxon>
        <taxon>Microbacteriaceae</taxon>
        <taxon>Conyzicola</taxon>
    </lineage>
</organism>
<accession>A0A916SGT5</accession>
<reference evidence="1" key="1">
    <citation type="journal article" date="2014" name="Int. J. Syst. Evol. Microbiol.">
        <title>Complete genome sequence of Corynebacterium casei LMG S-19264T (=DSM 44701T), isolated from a smear-ripened cheese.</title>
        <authorList>
            <consortium name="US DOE Joint Genome Institute (JGI-PGF)"/>
            <person name="Walter F."/>
            <person name="Albersmeier A."/>
            <person name="Kalinowski J."/>
            <person name="Ruckert C."/>
        </authorList>
    </citation>
    <scope>NUCLEOTIDE SEQUENCE</scope>
    <source>
        <strain evidence="1">CGMCC 1.12813</strain>
    </source>
</reference>
<reference evidence="1" key="2">
    <citation type="submission" date="2020-09" db="EMBL/GenBank/DDBJ databases">
        <authorList>
            <person name="Sun Q."/>
            <person name="Zhou Y."/>
        </authorList>
    </citation>
    <scope>NUCLEOTIDE SEQUENCE</scope>
    <source>
        <strain evidence="1">CGMCC 1.12813</strain>
    </source>
</reference>
<proteinExistence type="predicted"/>
<keyword evidence="2" id="KW-1185">Reference proteome</keyword>
<comment type="caution">
    <text evidence="1">The sequence shown here is derived from an EMBL/GenBank/DDBJ whole genome shotgun (WGS) entry which is preliminary data.</text>
</comment>